<organism evidence="1 2">
    <name type="scientific">Zalaria obscura</name>
    <dbReference type="NCBI Taxonomy" id="2024903"/>
    <lineage>
        <taxon>Eukaryota</taxon>
        <taxon>Fungi</taxon>
        <taxon>Dikarya</taxon>
        <taxon>Ascomycota</taxon>
        <taxon>Pezizomycotina</taxon>
        <taxon>Dothideomycetes</taxon>
        <taxon>Dothideomycetidae</taxon>
        <taxon>Dothideales</taxon>
        <taxon>Zalariaceae</taxon>
        <taxon>Zalaria</taxon>
    </lineage>
</organism>
<evidence type="ECO:0000313" key="1">
    <source>
        <dbReference type="EMBL" id="KAK8216733.1"/>
    </source>
</evidence>
<keyword evidence="2" id="KW-1185">Reference proteome</keyword>
<dbReference type="EMBL" id="JAMKPW020000007">
    <property type="protein sequence ID" value="KAK8216733.1"/>
    <property type="molecule type" value="Genomic_DNA"/>
</dbReference>
<name>A0ACC3SJM1_9PEZI</name>
<evidence type="ECO:0000313" key="2">
    <source>
        <dbReference type="Proteomes" id="UP001320706"/>
    </source>
</evidence>
<proteinExistence type="predicted"/>
<accession>A0ACC3SJM1</accession>
<comment type="caution">
    <text evidence="1">The sequence shown here is derived from an EMBL/GenBank/DDBJ whole genome shotgun (WGS) entry which is preliminary data.</text>
</comment>
<sequence>MLCHLVLTSNTNVHSSLANKGWDVRSRQENKRDREVLHECDVKSGMTVELNVGAEKQVEACLIEPSLYIFRSAIGREGIQEEQEEDKGIVRMRGGGRLAVGLGTIPKASHAFFSSLGICCSCAAESGSQAARVMHAARAPTSEVPTSKSIRRLAS</sequence>
<reference evidence="1" key="1">
    <citation type="submission" date="2024-02" db="EMBL/GenBank/DDBJ databases">
        <title>Metagenome Assembled Genome of Zalaria obscura JY119.</title>
        <authorList>
            <person name="Vighnesh L."/>
            <person name="Jagadeeshwari U."/>
            <person name="Venkata Ramana C."/>
            <person name="Sasikala C."/>
        </authorList>
    </citation>
    <scope>NUCLEOTIDE SEQUENCE</scope>
    <source>
        <strain evidence="1">JY119</strain>
    </source>
</reference>
<gene>
    <name evidence="1" type="ORF">M8818_001696</name>
</gene>
<protein>
    <submittedName>
        <fullName evidence="1">Uncharacterized protein</fullName>
    </submittedName>
</protein>
<dbReference type="Proteomes" id="UP001320706">
    <property type="component" value="Unassembled WGS sequence"/>
</dbReference>